<sequence>MASEPNSFGVHLGFWTNWSHGKVQGATITLTQRNGGFLIAFLAIFVGMVGKSFWRLGCFCMHRYFSSSDPEDGLYHQRQAILRNSDTAQDAAWRLFISLLSWRSGARARRPIARLFPIILGALLISSAFGIASIFSSHVTTDTTSEVLLTGARCGVVNQKKPHNITKMLELLLPYYTERASQVLNYGLQCYTNSSNVDGCNLYIKPQLPIFANREAGCPFSDGICKMNTGNLILDTGLLDSLDHFGINTSPKERFQMRIVQHCAPIVTEGYTETYNETDLGPMVRYLYGPNIQINGTRCSMLSYAPPDPALYPTGTNDFIPIPPLTRQDADVSLMYVSAPGIRFSAPVDDPWLSAHKPATNLVEHETNQTRPSYIQDEPAGIMACATQYQYCNPSTKECEPLRGLIDPRKGTPLKKIFPNKRQFDTLSWADGNLVSNFFSSHGLVGFIGASALRARYGLSYGYQGPLPSNQWQLEVEHLLKGTLASVQDVWVTMANGAPHVLDDFLQPPDANDTVARSMCANQKIMSQKYSSFNVLGISLILILGAWIMVMDIGLEPAVAWWQRRRYLRHHMQDKFFSAADHPLYAALEWSHTSTLQLQRLAHEEAGYGAWSKGDGDCPVTMPGQNLGSLDLRDIKHPVIKREEKWAKEWEDVMKIKEFGGIRRTDTGLETLVEDVQAERMQVGVGKGGGRDAVKEEEMDVIVTVVEAREREGGR</sequence>
<reference evidence="1" key="1">
    <citation type="journal article" date="2020" name="Stud. Mycol.">
        <title>101 Dothideomycetes genomes: a test case for predicting lifestyles and emergence of pathogens.</title>
        <authorList>
            <person name="Haridas S."/>
            <person name="Albert R."/>
            <person name="Binder M."/>
            <person name="Bloem J."/>
            <person name="Labutti K."/>
            <person name="Salamov A."/>
            <person name="Andreopoulos B."/>
            <person name="Baker S."/>
            <person name="Barry K."/>
            <person name="Bills G."/>
            <person name="Bluhm B."/>
            <person name="Cannon C."/>
            <person name="Castanera R."/>
            <person name="Culley D."/>
            <person name="Daum C."/>
            <person name="Ezra D."/>
            <person name="Gonzalez J."/>
            <person name="Henrissat B."/>
            <person name="Kuo A."/>
            <person name="Liang C."/>
            <person name="Lipzen A."/>
            <person name="Lutzoni F."/>
            <person name="Magnuson J."/>
            <person name="Mondo S."/>
            <person name="Nolan M."/>
            <person name="Ohm R."/>
            <person name="Pangilinan J."/>
            <person name="Park H.-J."/>
            <person name="Ramirez L."/>
            <person name="Alfaro M."/>
            <person name="Sun H."/>
            <person name="Tritt A."/>
            <person name="Yoshinaga Y."/>
            <person name="Zwiers L.-H."/>
            <person name="Turgeon B."/>
            <person name="Goodwin S."/>
            <person name="Spatafora J."/>
            <person name="Crous P."/>
            <person name="Grigoriev I."/>
        </authorList>
    </citation>
    <scope>NUCLEOTIDE SEQUENCE</scope>
    <source>
        <strain evidence="1">ATCC 200398</strain>
    </source>
</reference>
<keyword evidence="2" id="KW-1185">Reference proteome</keyword>
<evidence type="ECO:0000313" key="1">
    <source>
        <dbReference type="EMBL" id="KAF2474435.1"/>
    </source>
</evidence>
<protein>
    <submittedName>
        <fullName evidence="1">Uncharacterized protein</fullName>
    </submittedName>
</protein>
<gene>
    <name evidence="1" type="ORF">BDR25DRAFT_385987</name>
</gene>
<dbReference type="Proteomes" id="UP000799755">
    <property type="component" value="Unassembled WGS sequence"/>
</dbReference>
<evidence type="ECO:0000313" key="2">
    <source>
        <dbReference type="Proteomes" id="UP000799755"/>
    </source>
</evidence>
<dbReference type="EMBL" id="MU003498">
    <property type="protein sequence ID" value="KAF2474435.1"/>
    <property type="molecule type" value="Genomic_DNA"/>
</dbReference>
<organism evidence="1 2">
    <name type="scientific">Lindgomyces ingoldianus</name>
    <dbReference type="NCBI Taxonomy" id="673940"/>
    <lineage>
        <taxon>Eukaryota</taxon>
        <taxon>Fungi</taxon>
        <taxon>Dikarya</taxon>
        <taxon>Ascomycota</taxon>
        <taxon>Pezizomycotina</taxon>
        <taxon>Dothideomycetes</taxon>
        <taxon>Pleosporomycetidae</taxon>
        <taxon>Pleosporales</taxon>
        <taxon>Lindgomycetaceae</taxon>
        <taxon>Lindgomyces</taxon>
    </lineage>
</organism>
<name>A0ACB6R5T1_9PLEO</name>
<comment type="caution">
    <text evidence="1">The sequence shown here is derived from an EMBL/GenBank/DDBJ whole genome shotgun (WGS) entry which is preliminary data.</text>
</comment>
<proteinExistence type="predicted"/>
<accession>A0ACB6R5T1</accession>